<name>A0AAW6DWG0_9FIRM</name>
<evidence type="ECO:0000313" key="2">
    <source>
        <dbReference type="Proteomes" id="UP001211421"/>
    </source>
</evidence>
<protein>
    <submittedName>
        <fullName evidence="1">Abi family protein</fullName>
    </submittedName>
</protein>
<dbReference type="EMBL" id="JAQMLS010000001">
    <property type="protein sequence ID" value="MDB8740510.1"/>
    <property type="molecule type" value="Genomic_DNA"/>
</dbReference>
<dbReference type="AlphaFoldDB" id="A0AAW6DWG0"/>
<organism evidence="1 2">
    <name type="scientific">Ruminococcus bicirculans</name>
    <name type="common">ex Wegman et al. 2014</name>
    <dbReference type="NCBI Taxonomy" id="1160721"/>
    <lineage>
        <taxon>Bacteria</taxon>
        <taxon>Bacillati</taxon>
        <taxon>Bacillota</taxon>
        <taxon>Clostridia</taxon>
        <taxon>Eubacteriales</taxon>
        <taxon>Oscillospiraceae</taxon>
        <taxon>Ruminococcus</taxon>
    </lineage>
</organism>
<evidence type="ECO:0000313" key="1">
    <source>
        <dbReference type="EMBL" id="MDB8740510.1"/>
    </source>
</evidence>
<reference evidence="1" key="1">
    <citation type="submission" date="2023-01" db="EMBL/GenBank/DDBJ databases">
        <title>Human gut microbiome strain richness.</title>
        <authorList>
            <person name="Chen-Liaw A."/>
        </authorList>
    </citation>
    <scope>NUCLEOTIDE SEQUENCE</scope>
    <source>
        <strain evidence="1">D59st1_B8_D59t2_181005</strain>
    </source>
</reference>
<proteinExistence type="predicted"/>
<accession>A0AAW6DWG0</accession>
<gene>
    <name evidence="1" type="ORF">PNV70_00320</name>
</gene>
<dbReference type="InterPro" id="IPR011664">
    <property type="entry name" value="Abi_system_AbiD/AbiF-like"/>
</dbReference>
<comment type="caution">
    <text evidence="1">The sequence shown here is derived from an EMBL/GenBank/DDBJ whole genome shotgun (WGS) entry which is preliminary data.</text>
</comment>
<sequence length="254" mass="29828">MNTKEPELFCRQVNKLIEHGCEITDYEQAIMILNKINYYKLSAYFLPFRDNDGNYKQGTTLLQVYKIYEFDRKLSAFLYGIIQKIEVFVKTQIAYYHSNKYGALGYLDHSNVADKMIEKHKKLIDNFNTEVKRNKELPFVKHHIDNYDGKFPLWVAVELFTLGNTSQFYSQMKTADKKVIARSISYITQTKQNVHIRSLKAVCGVLPHLEINVLTLEEFIIQGLNGFRLCLTRKNTRRMLVDAILFIFTHIYTL</sequence>
<dbReference type="RefSeq" id="WP_195550829.1">
    <property type="nucleotide sequence ID" value="NZ_JADMNX010000001.1"/>
</dbReference>
<dbReference type="Proteomes" id="UP001211421">
    <property type="component" value="Unassembled WGS sequence"/>
</dbReference>
<dbReference type="Pfam" id="PF07751">
    <property type="entry name" value="Abi_2"/>
    <property type="match status" value="1"/>
</dbReference>